<evidence type="ECO:0000313" key="2">
    <source>
        <dbReference type="EMBL" id="QSZ29883.1"/>
    </source>
</evidence>
<feature type="region of interest" description="Disordered" evidence="1">
    <location>
        <begin position="29"/>
        <end position="58"/>
    </location>
</feature>
<dbReference type="AlphaFoldDB" id="A0A8A3NWJ3"/>
<accession>A0A8A3NWJ3</accession>
<organism evidence="2 3">
    <name type="scientific">Monilinia vaccinii-corymbosi</name>
    <dbReference type="NCBI Taxonomy" id="61207"/>
    <lineage>
        <taxon>Eukaryota</taxon>
        <taxon>Fungi</taxon>
        <taxon>Dikarya</taxon>
        <taxon>Ascomycota</taxon>
        <taxon>Pezizomycotina</taxon>
        <taxon>Leotiomycetes</taxon>
        <taxon>Helotiales</taxon>
        <taxon>Sclerotiniaceae</taxon>
        <taxon>Monilinia</taxon>
    </lineage>
</organism>
<feature type="compositionally biased region" description="Low complexity" evidence="1">
    <location>
        <begin position="36"/>
        <end position="51"/>
    </location>
</feature>
<keyword evidence="3" id="KW-1185">Reference proteome</keyword>
<gene>
    <name evidence="2" type="ORF">DSL72_004401</name>
</gene>
<protein>
    <submittedName>
        <fullName evidence="2">Uncharacterized protein</fullName>
    </submittedName>
</protein>
<sequence length="161" mass="18570">MEELPGCWREAARADSVATELLRIRNILTPTPPLLSSPSSSPSPSSSTSTSTPPPSSDYDIQTAIIRYVEQTSHMLRDLHDLFPVYRARIPMIIYYLRVILPCLQKSLMDMLVFLRCEDFAPRVQWERMHERLNQQGGLSLQMRFVTYADFLVQLVRLLTR</sequence>
<reference evidence="2" key="1">
    <citation type="submission" date="2020-10" db="EMBL/GenBank/DDBJ databases">
        <title>Genome Sequence of Monilinia vaccinii-corymbosi Sheds Light on Mummy Berry Disease Infection of Blueberry and Mating Type.</title>
        <authorList>
            <person name="Yow A.G."/>
            <person name="Zhang Y."/>
            <person name="Bansal K."/>
            <person name="Eacker S.M."/>
            <person name="Sullivan S."/>
            <person name="Liachko I."/>
            <person name="Cubeta M.A."/>
            <person name="Rollins J.A."/>
            <person name="Ashrafi H."/>
        </authorList>
    </citation>
    <scope>NUCLEOTIDE SEQUENCE</scope>
    <source>
        <strain evidence="2">RL-1</strain>
    </source>
</reference>
<name>A0A8A3NWJ3_9HELO</name>
<dbReference type="EMBL" id="CP063405">
    <property type="protein sequence ID" value="QSZ29883.1"/>
    <property type="molecule type" value="Genomic_DNA"/>
</dbReference>
<evidence type="ECO:0000313" key="3">
    <source>
        <dbReference type="Proteomes" id="UP000672032"/>
    </source>
</evidence>
<dbReference type="Proteomes" id="UP000672032">
    <property type="component" value="Chromosome 1"/>
</dbReference>
<dbReference type="OrthoDB" id="5345571at2759"/>
<proteinExistence type="predicted"/>
<evidence type="ECO:0000256" key="1">
    <source>
        <dbReference type="SAM" id="MobiDB-lite"/>
    </source>
</evidence>